<protein>
    <submittedName>
        <fullName evidence="2">Uncharacterized protein</fullName>
    </submittedName>
</protein>
<sequence>MRIKDLVNKLGKYTSVVLGSMTVESYFRGRQSDLKDTTIDNLVSLNNDKANIIKEQLETIVTDNVLKTKLETTVENVRRSMDNADSSRTQKESLTNKLQSTNLTDLERNNLESELNSVTNTYNMNKTTADSNVTELINSISDWTKGNNNSNNFINNIGEDLNNLYNKSYYLIDSLSQTQKLYLINIFGSTTILFSLSTLIAVYFGDWIIEYFNLETRFPKVSKYFSIRRKLRTSYFIWNSILIFIVLLGLLIINITAFMDEIS</sequence>
<proteinExistence type="predicted"/>
<keyword evidence="2" id="KW-0496">Mitochondrion</keyword>
<keyword evidence="1" id="KW-0812">Transmembrane</keyword>
<keyword evidence="1" id="KW-1133">Transmembrane helix</keyword>
<name>A0A890JE75_9AGAM</name>
<evidence type="ECO:0000313" key="2">
    <source>
        <dbReference type="EMBL" id="QRH18072.1"/>
    </source>
</evidence>
<keyword evidence="1" id="KW-0472">Membrane</keyword>
<feature type="transmembrane region" description="Helical" evidence="1">
    <location>
        <begin position="235"/>
        <end position="259"/>
    </location>
</feature>
<geneLocation type="mitochondrion" evidence="2"/>
<accession>A0A890JE75</accession>
<gene>
    <name evidence="2" type="primary">orf263</name>
</gene>
<reference evidence="2" key="1">
    <citation type="journal article" date="2020" name="Mitochondrial DNA Part B Resour">
        <title>Characterization and phylogenetic analysis of the complete mitochondrial genome of Clavulina sp. (Cantharellales: Clavulinaceae).</title>
        <authorList>
            <person name="Tan M."/>
            <person name="Zhao G."/>
        </authorList>
    </citation>
    <scope>NUCLEOTIDE SEQUENCE</scope>
</reference>
<dbReference type="EMBL" id="MT649302">
    <property type="protein sequence ID" value="QRH18072.1"/>
    <property type="molecule type" value="Genomic_DNA"/>
</dbReference>
<feature type="transmembrane region" description="Helical" evidence="1">
    <location>
        <begin position="181"/>
        <end position="204"/>
    </location>
</feature>
<evidence type="ECO:0000256" key="1">
    <source>
        <dbReference type="SAM" id="Phobius"/>
    </source>
</evidence>
<dbReference type="AlphaFoldDB" id="A0A890JE75"/>
<organism evidence="2">
    <name type="scientific">Clavulina sp</name>
    <dbReference type="NCBI Taxonomy" id="1745192"/>
    <lineage>
        <taxon>Eukaryota</taxon>
        <taxon>Fungi</taxon>
        <taxon>Dikarya</taxon>
        <taxon>Basidiomycota</taxon>
        <taxon>Agaricomycotina</taxon>
        <taxon>Agaricomycetes</taxon>
        <taxon>Cantharellales</taxon>
        <taxon>Hydnaceae</taxon>
        <taxon>Clavulina</taxon>
    </lineage>
</organism>